<dbReference type="EMBL" id="LT840185">
    <property type="protein sequence ID" value="SMF61433.1"/>
    <property type="molecule type" value="Genomic_DNA"/>
</dbReference>
<dbReference type="AlphaFoldDB" id="A0A1X7G0N4"/>
<dbReference type="InterPro" id="IPR036520">
    <property type="entry name" value="UPF0759_sf"/>
</dbReference>
<gene>
    <name evidence="1" type="ORF">SAMN06295910_0421</name>
</gene>
<name>A0A1X7G0N4_9SPHN</name>
<protein>
    <submittedName>
        <fullName evidence="1">Uncharacterized conserved protein YecE, DUF72 family</fullName>
    </submittedName>
</protein>
<reference evidence="2" key="1">
    <citation type="submission" date="2017-04" db="EMBL/GenBank/DDBJ databases">
        <authorList>
            <person name="Varghese N."/>
            <person name="Submissions S."/>
        </authorList>
    </citation>
    <scope>NUCLEOTIDE SEQUENCE [LARGE SCALE GENOMIC DNA]</scope>
    <source>
        <strain evidence="2">Dd16</strain>
    </source>
</reference>
<sequence length="247" mass="27343">MARGSIFVGIGGWDYEPWRGTFFPDKWPKAKQLHYVGEHLTATEVNATYYRLQKPETFAKWAEAVPDGFRFAVKASRFCTNRRVLAEAGEAVEKFVGQGLTELGPKLGPILWQFMGTKQFDPDDMRAFIALLPKSHAGVPLRHALEPRHESFADPAFAEMARKAGVAIVYADSKEHPCFDADTAEFRYARLQDAKEKVKTGYPAAALDGFAGQATGWAKDGRDAYLFMINGAKVRAPAAAEALIARL</sequence>
<evidence type="ECO:0000313" key="1">
    <source>
        <dbReference type="EMBL" id="SMF61433.1"/>
    </source>
</evidence>
<dbReference type="InterPro" id="IPR002763">
    <property type="entry name" value="DUF72"/>
</dbReference>
<dbReference type="Proteomes" id="UP000192934">
    <property type="component" value="Chromosome I"/>
</dbReference>
<dbReference type="RefSeq" id="WP_085217297.1">
    <property type="nucleotide sequence ID" value="NZ_LT840185.1"/>
</dbReference>
<accession>A0A1X7G0N4</accession>
<dbReference type="OrthoDB" id="9780310at2"/>
<dbReference type="STRING" id="941907.SAMN06295910_0421"/>
<proteinExistence type="predicted"/>
<dbReference type="PANTHER" id="PTHR30348">
    <property type="entry name" value="UNCHARACTERIZED PROTEIN YECE"/>
    <property type="match status" value="1"/>
</dbReference>
<keyword evidence="2" id="KW-1185">Reference proteome</keyword>
<dbReference type="PANTHER" id="PTHR30348:SF4">
    <property type="entry name" value="DUF72 DOMAIN-CONTAINING PROTEIN"/>
    <property type="match status" value="1"/>
</dbReference>
<evidence type="ECO:0000313" key="2">
    <source>
        <dbReference type="Proteomes" id="UP000192934"/>
    </source>
</evidence>
<dbReference type="Pfam" id="PF01904">
    <property type="entry name" value="DUF72"/>
    <property type="match status" value="1"/>
</dbReference>
<organism evidence="1 2">
    <name type="scientific">Allosphingosinicella indica</name>
    <dbReference type="NCBI Taxonomy" id="941907"/>
    <lineage>
        <taxon>Bacteria</taxon>
        <taxon>Pseudomonadati</taxon>
        <taxon>Pseudomonadota</taxon>
        <taxon>Alphaproteobacteria</taxon>
        <taxon>Sphingomonadales</taxon>
        <taxon>Sphingomonadaceae</taxon>
        <taxon>Allosphingosinicella</taxon>
    </lineage>
</organism>
<dbReference type="Gene3D" id="3.20.20.410">
    <property type="entry name" value="Protein of unknown function UPF0759"/>
    <property type="match status" value="1"/>
</dbReference>
<dbReference type="SUPFAM" id="SSF117396">
    <property type="entry name" value="TM1631-like"/>
    <property type="match status" value="1"/>
</dbReference>